<protein>
    <submittedName>
        <fullName evidence="1">Uncharacterized protein</fullName>
    </submittedName>
</protein>
<accession>A0A0E9VA22</accession>
<dbReference type="AlphaFoldDB" id="A0A0E9VA22"/>
<evidence type="ECO:0000313" key="1">
    <source>
        <dbReference type="EMBL" id="JAH74861.1"/>
    </source>
</evidence>
<reference evidence="1" key="2">
    <citation type="journal article" date="2015" name="Fish Shellfish Immunol.">
        <title>Early steps in the European eel (Anguilla anguilla)-Vibrio vulnificus interaction in the gills: Role of the RtxA13 toxin.</title>
        <authorList>
            <person name="Callol A."/>
            <person name="Pajuelo D."/>
            <person name="Ebbesson L."/>
            <person name="Teles M."/>
            <person name="MacKenzie S."/>
            <person name="Amaro C."/>
        </authorList>
    </citation>
    <scope>NUCLEOTIDE SEQUENCE</scope>
</reference>
<organism evidence="1">
    <name type="scientific">Anguilla anguilla</name>
    <name type="common">European freshwater eel</name>
    <name type="synonym">Muraena anguilla</name>
    <dbReference type="NCBI Taxonomy" id="7936"/>
    <lineage>
        <taxon>Eukaryota</taxon>
        <taxon>Metazoa</taxon>
        <taxon>Chordata</taxon>
        <taxon>Craniata</taxon>
        <taxon>Vertebrata</taxon>
        <taxon>Euteleostomi</taxon>
        <taxon>Actinopterygii</taxon>
        <taxon>Neopterygii</taxon>
        <taxon>Teleostei</taxon>
        <taxon>Anguilliformes</taxon>
        <taxon>Anguillidae</taxon>
        <taxon>Anguilla</taxon>
    </lineage>
</organism>
<sequence>MAFISAPDKYGVAFKLKIANEFNFPLHISLLCSCQLTRGPEFPQHTDTLELGPTDQIRG</sequence>
<dbReference type="EMBL" id="GBXM01033716">
    <property type="protein sequence ID" value="JAH74861.1"/>
    <property type="molecule type" value="Transcribed_RNA"/>
</dbReference>
<reference evidence="1" key="1">
    <citation type="submission" date="2014-11" db="EMBL/GenBank/DDBJ databases">
        <authorList>
            <person name="Amaro Gonzalez C."/>
        </authorList>
    </citation>
    <scope>NUCLEOTIDE SEQUENCE</scope>
</reference>
<proteinExistence type="predicted"/>
<name>A0A0E9VA22_ANGAN</name>